<keyword evidence="3" id="KW-1185">Reference proteome</keyword>
<dbReference type="EMBL" id="QOCW01000016">
    <property type="protein sequence ID" value="RBW68815.1"/>
    <property type="molecule type" value="Genomic_DNA"/>
</dbReference>
<feature type="transmembrane region" description="Helical" evidence="1">
    <location>
        <begin position="201"/>
        <end position="221"/>
    </location>
</feature>
<evidence type="ECO:0008006" key="4">
    <source>
        <dbReference type="Google" id="ProtNLM"/>
    </source>
</evidence>
<evidence type="ECO:0000256" key="1">
    <source>
        <dbReference type="SAM" id="Phobius"/>
    </source>
</evidence>
<organism evidence="2 3">
    <name type="scientific">Bacillus taeanensis</name>
    <dbReference type="NCBI Taxonomy" id="273032"/>
    <lineage>
        <taxon>Bacteria</taxon>
        <taxon>Bacillati</taxon>
        <taxon>Bacillota</taxon>
        <taxon>Bacilli</taxon>
        <taxon>Bacillales</taxon>
        <taxon>Bacillaceae</taxon>
        <taxon>Bacillus</taxon>
    </lineage>
</organism>
<keyword evidence="1" id="KW-1133">Transmembrane helix</keyword>
<dbReference type="InterPro" id="IPR006938">
    <property type="entry name" value="DUF624"/>
</dbReference>
<feature type="transmembrane region" description="Helical" evidence="1">
    <location>
        <begin position="133"/>
        <end position="154"/>
    </location>
</feature>
<protein>
    <recommendedName>
        <fullName evidence="4">DUF624 domain-containing protein</fullName>
    </recommendedName>
</protein>
<evidence type="ECO:0000313" key="2">
    <source>
        <dbReference type="EMBL" id="RBW68815.1"/>
    </source>
</evidence>
<keyword evidence="1" id="KW-0812">Transmembrane</keyword>
<name>A0A366XUJ1_9BACI</name>
<feature type="transmembrane region" description="Helical" evidence="1">
    <location>
        <begin position="54"/>
        <end position="78"/>
    </location>
</feature>
<dbReference type="Proteomes" id="UP000253314">
    <property type="component" value="Unassembled WGS sequence"/>
</dbReference>
<evidence type="ECO:0000313" key="3">
    <source>
        <dbReference type="Proteomes" id="UP000253314"/>
    </source>
</evidence>
<sequence length="234" mass="26687">MVKGEREMNGVGGFYRISEWVMRFTGINLLWLFFNLPIVFIVMGMIAAEKQGEVVLLLVFFILLAPFLFFPATAAMFASVRDWTVKEESTALVKLYWTYYKENYKKSMVGGLILTAMWSVWGADYYYFSQESIILMFTFIVIGAVLFVFTINYFSINAHYHLKLGALLKKAMLITIGSPLLFFTVFITSSIILYVSLSGPLLIIVFASGSLIAFLSFSAFYRMYLKLTMQSIAD</sequence>
<dbReference type="OrthoDB" id="2182676at2"/>
<comment type="caution">
    <text evidence="2">The sequence shown here is derived from an EMBL/GenBank/DDBJ whole genome shotgun (WGS) entry which is preliminary data.</text>
</comment>
<gene>
    <name evidence="2" type="ORF">DS031_14820</name>
</gene>
<reference evidence="2 3" key="1">
    <citation type="submission" date="2018-07" db="EMBL/GenBank/DDBJ databases">
        <title>Lottiidibacillus patelloidae gen. nov., sp. nov., isolated from the intestinal tract of a marine limpet and the reclassification of B. taeanensis BH030017T, B. algicola KMM 3737T and B. hwajinpoensis SW-72T as genus Lottiidibacillus.</title>
        <authorList>
            <person name="Liu R."/>
            <person name="Huang Z."/>
        </authorList>
    </citation>
    <scope>NUCLEOTIDE SEQUENCE [LARGE SCALE GENOMIC DNA]</scope>
    <source>
        <strain evidence="2 3">BH030017</strain>
    </source>
</reference>
<dbReference type="AlphaFoldDB" id="A0A366XUJ1"/>
<keyword evidence="1" id="KW-0472">Membrane</keyword>
<dbReference type="Pfam" id="PF04854">
    <property type="entry name" value="DUF624"/>
    <property type="match status" value="1"/>
</dbReference>
<accession>A0A366XUJ1</accession>
<feature type="transmembrane region" description="Helical" evidence="1">
    <location>
        <begin position="174"/>
        <end position="195"/>
    </location>
</feature>
<feature type="transmembrane region" description="Helical" evidence="1">
    <location>
        <begin position="108"/>
        <end position="127"/>
    </location>
</feature>
<feature type="transmembrane region" description="Helical" evidence="1">
    <location>
        <begin position="29"/>
        <end position="48"/>
    </location>
</feature>
<proteinExistence type="predicted"/>